<proteinExistence type="predicted"/>
<sequence>MAVKIDRKLNFVSTITRDDGSLVYLHIVPLPYEVVEENCVLLGNLFNNFFSLVGSVGAPRVAAMMLRKI</sequence>
<accession>A0A5T8J8R3</accession>
<name>A0A5T8J8R3_SALER</name>
<evidence type="ECO:0000313" key="1">
    <source>
        <dbReference type="EMBL" id="EBN6118638.1"/>
    </source>
</evidence>
<feature type="non-terminal residue" evidence="1">
    <location>
        <position position="69"/>
    </location>
</feature>
<reference evidence="1" key="1">
    <citation type="submission" date="2018-07" db="EMBL/GenBank/DDBJ databases">
        <authorList>
            <consortium name="PulseNet: The National Subtyping Network for Foodborne Disease Surveillance"/>
            <person name="Tarr C.L."/>
            <person name="Trees E."/>
            <person name="Katz L.S."/>
            <person name="Carleton-Romer H.A."/>
            <person name="Stroika S."/>
            <person name="Kucerova Z."/>
            <person name="Roache K.F."/>
            <person name="Sabol A.L."/>
            <person name="Besser J."/>
            <person name="Gerner-Smidt P."/>
        </authorList>
    </citation>
    <scope>NUCLEOTIDE SEQUENCE</scope>
    <source>
        <strain evidence="1">PNUSAS020861</strain>
    </source>
</reference>
<dbReference type="EMBL" id="AAGGEZ010000170">
    <property type="protein sequence ID" value="EBN6118638.1"/>
    <property type="molecule type" value="Genomic_DNA"/>
</dbReference>
<dbReference type="AlphaFoldDB" id="A0A5T8J8R3"/>
<protein>
    <submittedName>
        <fullName evidence="1">Uncharacterized protein</fullName>
    </submittedName>
</protein>
<gene>
    <name evidence="1" type="ORF">DWF34_27215</name>
</gene>
<organism evidence="1">
    <name type="scientific">Salmonella enterica</name>
    <name type="common">Salmonella choleraesuis</name>
    <dbReference type="NCBI Taxonomy" id="28901"/>
    <lineage>
        <taxon>Bacteria</taxon>
        <taxon>Pseudomonadati</taxon>
        <taxon>Pseudomonadota</taxon>
        <taxon>Gammaproteobacteria</taxon>
        <taxon>Enterobacterales</taxon>
        <taxon>Enterobacteriaceae</taxon>
        <taxon>Salmonella</taxon>
    </lineage>
</organism>
<comment type="caution">
    <text evidence="1">The sequence shown here is derived from an EMBL/GenBank/DDBJ whole genome shotgun (WGS) entry which is preliminary data.</text>
</comment>